<evidence type="ECO:0000259" key="2">
    <source>
        <dbReference type="SMART" id="SM00343"/>
    </source>
</evidence>
<dbReference type="InterPro" id="IPR001878">
    <property type="entry name" value="Znf_CCHC"/>
</dbReference>
<sequence length="66" mass="7289">MSYQRCTFCGSRLHTRANCPHTYSGSARRANLRCGYCGGSGHTSGTCPHNASSARRRQANDDFYLD</sequence>
<dbReference type="SMART" id="SM00343">
    <property type="entry name" value="ZnF_C2HC"/>
    <property type="match status" value="2"/>
</dbReference>
<gene>
    <name evidence="3" type="ORF">SCTVLC_1487</name>
</gene>
<dbReference type="OrthoDB" id="6628010at2"/>
<evidence type="ECO:0000313" key="3">
    <source>
        <dbReference type="EMBL" id="CDG48189.1"/>
    </source>
</evidence>
<dbReference type="InterPro" id="IPR036875">
    <property type="entry name" value="Znf_CCHC_sf"/>
</dbReference>
<dbReference type="SUPFAM" id="SSF57756">
    <property type="entry name" value="Retrovirus zinc finger-like domains"/>
    <property type="match status" value="1"/>
</dbReference>
<dbReference type="GO" id="GO:0003676">
    <property type="term" value="F:nucleic acid binding"/>
    <property type="evidence" value="ECO:0007669"/>
    <property type="project" value="InterPro"/>
</dbReference>
<feature type="compositionally biased region" description="Polar residues" evidence="1">
    <location>
        <begin position="43"/>
        <end position="53"/>
    </location>
</feature>
<reference evidence="3" key="1">
    <citation type="submission" date="2013-06" db="EMBL/GenBank/DDBJ databases">
        <authorList>
            <person name="Mazano-Marin A."/>
        </authorList>
    </citation>
    <scope>NUCLEOTIDE SEQUENCE</scope>
    <source>
        <strain evidence="3">SCt-VLC</strain>
    </source>
</reference>
<accession>A0A068RB65</accession>
<dbReference type="EMBL" id="FR904234">
    <property type="protein sequence ID" value="CDG48189.1"/>
    <property type="molecule type" value="Genomic_DNA"/>
</dbReference>
<dbReference type="RefSeq" id="WP_061770508.1">
    <property type="nucleotide sequence ID" value="NZ_FR904234.1"/>
</dbReference>
<feature type="domain" description="CCHC-type" evidence="2">
    <location>
        <begin position="5"/>
        <end position="21"/>
    </location>
</feature>
<dbReference type="AlphaFoldDB" id="A0A068RB65"/>
<reference evidence="3" key="2">
    <citation type="journal article" date="2014" name="Genome Biol. Evol.">
        <title>Settling down: the genome of Serratia symbiotica from the aphid Cinara tujafilina zooms in on the process of accommodation to a cooperative intracellular life.</title>
        <authorList>
            <person name="Manzano-Marin A."/>
            <person name="Latorre A."/>
        </authorList>
    </citation>
    <scope>NUCLEOTIDE SEQUENCE</scope>
    <source>
        <strain evidence="3">SCt-VLC</strain>
    </source>
</reference>
<protein>
    <recommendedName>
        <fullName evidence="2">CCHC-type domain-containing protein</fullName>
    </recommendedName>
</protein>
<feature type="domain" description="CCHC-type" evidence="2">
    <location>
        <begin position="33"/>
        <end position="49"/>
    </location>
</feature>
<proteinExistence type="predicted"/>
<dbReference type="GO" id="GO:0008270">
    <property type="term" value="F:zinc ion binding"/>
    <property type="evidence" value="ECO:0007669"/>
    <property type="project" value="InterPro"/>
</dbReference>
<organism evidence="3">
    <name type="scientific">Serratia symbiotica SCt-VLC</name>
    <dbReference type="NCBI Taxonomy" id="1347341"/>
    <lineage>
        <taxon>Bacteria</taxon>
        <taxon>Pseudomonadati</taxon>
        <taxon>Pseudomonadota</taxon>
        <taxon>Gammaproteobacteria</taxon>
        <taxon>Enterobacterales</taxon>
        <taxon>Yersiniaceae</taxon>
        <taxon>Serratia</taxon>
        <taxon>Serratia symbiotica</taxon>
    </lineage>
</organism>
<evidence type="ECO:0000256" key="1">
    <source>
        <dbReference type="SAM" id="MobiDB-lite"/>
    </source>
</evidence>
<name>A0A068RB65_9GAMM</name>
<feature type="region of interest" description="Disordered" evidence="1">
    <location>
        <begin position="42"/>
        <end position="66"/>
    </location>
</feature>
<dbReference type="Gene3D" id="4.10.60.10">
    <property type="entry name" value="Zinc finger, CCHC-type"/>
    <property type="match status" value="1"/>
</dbReference>